<accession>A0A8S5UTK3</accession>
<name>A0A8S5UTK3_9CAUD</name>
<evidence type="ECO:0000313" key="1">
    <source>
        <dbReference type="EMBL" id="DAF97807.1"/>
    </source>
</evidence>
<organism evidence="1">
    <name type="scientific">Myoviridae sp. ctYA416</name>
    <dbReference type="NCBI Taxonomy" id="2825125"/>
    <lineage>
        <taxon>Viruses</taxon>
        <taxon>Duplodnaviria</taxon>
        <taxon>Heunggongvirae</taxon>
        <taxon>Uroviricota</taxon>
        <taxon>Caudoviricetes</taxon>
    </lineage>
</organism>
<sequence>MLNYIPERIHEKIKDDERFISLDETIHKHFNECKTLTDVVLFDESLKKFKINDYVRYTENMYAMVQDHCPTFIAQTRICLDTRITKDMLLTMWDRRELEEYDKETQLFIVSYLINNSFEDKTYNTYQKWYINLYETIDPLEYTNFSTYVHLKYMVAKVEDYAINDAPKDGAYLDSVFNLLNALYTKYTTYIRHELLKYIYIEIFDHTLTNAFLFVDNDKLIFDKIKDIKLPDGILDNKYHGTSINELGILDKQFELGFAIRDFEYVSKKYDEIIDWINISFKDPVKLFNTLRIYDKVMAPNFAALIRRYVKLAKLFLNNEDDPYIEITKVDREFVQLDDFDSFEFSNQATRQSFIRLSSHIDQWFENNKITIGIFANYYHTIYKESKENV</sequence>
<proteinExistence type="predicted"/>
<protein>
    <submittedName>
        <fullName evidence="1">Uncharacterized protein</fullName>
    </submittedName>
</protein>
<reference evidence="1" key="1">
    <citation type="journal article" date="2021" name="Proc. Natl. Acad. Sci. U.S.A.">
        <title>A Catalog of Tens of Thousands of Viruses from Human Metagenomes Reveals Hidden Associations with Chronic Diseases.</title>
        <authorList>
            <person name="Tisza M.J."/>
            <person name="Buck C.B."/>
        </authorList>
    </citation>
    <scope>NUCLEOTIDE SEQUENCE</scope>
    <source>
        <strain evidence="1">CtYA416</strain>
    </source>
</reference>
<dbReference type="EMBL" id="BK016136">
    <property type="protein sequence ID" value="DAF97807.1"/>
    <property type="molecule type" value="Genomic_DNA"/>
</dbReference>